<dbReference type="AlphaFoldDB" id="A0A3P6AK84"/>
<sequence>MEMPEEEVTTVEKATVEKARPQDEETSRRPGYSPEESSRHERQNTDLVAKEVQTPPRVGPSRKT</sequence>
<organism evidence="2">
    <name type="scientific">Brassica campestris</name>
    <name type="common">Field mustard</name>
    <dbReference type="NCBI Taxonomy" id="3711"/>
    <lineage>
        <taxon>Eukaryota</taxon>
        <taxon>Viridiplantae</taxon>
        <taxon>Streptophyta</taxon>
        <taxon>Embryophyta</taxon>
        <taxon>Tracheophyta</taxon>
        <taxon>Spermatophyta</taxon>
        <taxon>Magnoliopsida</taxon>
        <taxon>eudicotyledons</taxon>
        <taxon>Gunneridae</taxon>
        <taxon>Pentapetalae</taxon>
        <taxon>rosids</taxon>
        <taxon>malvids</taxon>
        <taxon>Brassicales</taxon>
        <taxon>Brassicaceae</taxon>
        <taxon>Brassiceae</taxon>
        <taxon>Brassica</taxon>
    </lineage>
</organism>
<feature type="compositionally biased region" description="Basic and acidic residues" evidence="1">
    <location>
        <begin position="14"/>
        <end position="28"/>
    </location>
</feature>
<gene>
    <name evidence="2" type="ORF">BRAA02T07386Z</name>
</gene>
<accession>A0A3P6AK84</accession>
<evidence type="ECO:0000256" key="1">
    <source>
        <dbReference type="SAM" id="MobiDB-lite"/>
    </source>
</evidence>
<evidence type="ECO:0000313" key="2">
    <source>
        <dbReference type="EMBL" id="VDC89569.1"/>
    </source>
</evidence>
<proteinExistence type="predicted"/>
<name>A0A3P6AK84_BRACM</name>
<protein>
    <submittedName>
        <fullName evidence="2">Uncharacterized protein</fullName>
    </submittedName>
</protein>
<feature type="region of interest" description="Disordered" evidence="1">
    <location>
        <begin position="1"/>
        <end position="64"/>
    </location>
</feature>
<reference evidence="2" key="1">
    <citation type="submission" date="2018-11" db="EMBL/GenBank/DDBJ databases">
        <authorList>
            <consortium name="Genoscope - CEA"/>
            <person name="William W."/>
        </authorList>
    </citation>
    <scope>NUCLEOTIDE SEQUENCE</scope>
</reference>
<dbReference type="EMBL" id="LR031573">
    <property type="protein sequence ID" value="VDC89569.1"/>
    <property type="molecule type" value="Genomic_DNA"/>
</dbReference>